<proteinExistence type="predicted"/>
<evidence type="ECO:0000313" key="3">
    <source>
        <dbReference type="EMBL" id="KAJ8017610.1"/>
    </source>
</evidence>
<evidence type="ECO:0000256" key="1">
    <source>
        <dbReference type="SAM" id="MobiDB-lite"/>
    </source>
</evidence>
<organism evidence="3 4">
    <name type="scientific">Holothuria leucospilota</name>
    <name type="common">Black long sea cucumber</name>
    <name type="synonym">Mertensiothuria leucospilota</name>
    <dbReference type="NCBI Taxonomy" id="206669"/>
    <lineage>
        <taxon>Eukaryota</taxon>
        <taxon>Metazoa</taxon>
        <taxon>Echinodermata</taxon>
        <taxon>Eleutherozoa</taxon>
        <taxon>Echinozoa</taxon>
        <taxon>Holothuroidea</taxon>
        <taxon>Aspidochirotacea</taxon>
        <taxon>Aspidochirotida</taxon>
        <taxon>Holothuriidae</taxon>
        <taxon>Holothuria</taxon>
    </lineage>
</organism>
<name>A0A9Q0YAE5_HOLLE</name>
<keyword evidence="2" id="KW-0472">Membrane</keyword>
<feature type="region of interest" description="Disordered" evidence="1">
    <location>
        <begin position="1"/>
        <end position="24"/>
    </location>
</feature>
<keyword evidence="2" id="KW-1133">Transmembrane helix</keyword>
<keyword evidence="2" id="KW-0812">Transmembrane</keyword>
<dbReference type="AlphaFoldDB" id="A0A9Q0YAE5"/>
<sequence>MQLNNKEVEIEKKHIEERHEQTGRTERTRCKKAAFAFVKISNMLFASSFFSSLFVTLSLSLSTGMSVINSIPEDVFIDEMSTEDKQLYRQRDFIPSRNSNDLLWCGIILVKEYRGGKYAYFILPVALKQQNK</sequence>
<dbReference type="EMBL" id="JAIZAY010001348">
    <property type="protein sequence ID" value="KAJ8017610.1"/>
    <property type="molecule type" value="Genomic_DNA"/>
</dbReference>
<evidence type="ECO:0000256" key="2">
    <source>
        <dbReference type="SAM" id="Phobius"/>
    </source>
</evidence>
<evidence type="ECO:0000313" key="4">
    <source>
        <dbReference type="Proteomes" id="UP001152320"/>
    </source>
</evidence>
<accession>A0A9Q0YAE5</accession>
<gene>
    <name evidence="3" type="ORF">HOLleu_44858</name>
</gene>
<feature type="transmembrane region" description="Helical" evidence="2">
    <location>
        <begin position="34"/>
        <end position="61"/>
    </location>
</feature>
<comment type="caution">
    <text evidence="3">The sequence shown here is derived from an EMBL/GenBank/DDBJ whole genome shotgun (WGS) entry which is preliminary data.</text>
</comment>
<protein>
    <submittedName>
        <fullName evidence="3">Uncharacterized protein</fullName>
    </submittedName>
</protein>
<keyword evidence="4" id="KW-1185">Reference proteome</keyword>
<reference evidence="3" key="1">
    <citation type="submission" date="2021-10" db="EMBL/GenBank/DDBJ databases">
        <title>Tropical sea cucumber genome reveals ecological adaptation and Cuvierian tubules defense mechanism.</title>
        <authorList>
            <person name="Chen T."/>
        </authorList>
    </citation>
    <scope>NUCLEOTIDE SEQUENCE</scope>
    <source>
        <strain evidence="3">Nanhai2018</strain>
        <tissue evidence="3">Muscle</tissue>
    </source>
</reference>
<dbReference type="Proteomes" id="UP001152320">
    <property type="component" value="Unassembled WGS sequence"/>
</dbReference>